<dbReference type="OrthoDB" id="281179at2"/>
<dbReference type="AlphaFoldDB" id="A0A518H1V4"/>
<evidence type="ECO:0000256" key="1">
    <source>
        <dbReference type="SAM" id="SignalP"/>
    </source>
</evidence>
<gene>
    <name evidence="2" type="ORF">ElP_27230</name>
</gene>
<protein>
    <recommendedName>
        <fullName evidence="4">Carboxypeptidase regulatory-like domain-containing protein</fullName>
    </recommendedName>
</protein>
<reference evidence="2 3" key="1">
    <citation type="submission" date="2019-02" db="EMBL/GenBank/DDBJ databases">
        <title>Deep-cultivation of Planctomycetes and their phenomic and genomic characterization uncovers novel biology.</title>
        <authorList>
            <person name="Wiegand S."/>
            <person name="Jogler M."/>
            <person name="Boedeker C."/>
            <person name="Pinto D."/>
            <person name="Vollmers J."/>
            <person name="Rivas-Marin E."/>
            <person name="Kohn T."/>
            <person name="Peeters S.H."/>
            <person name="Heuer A."/>
            <person name="Rast P."/>
            <person name="Oberbeckmann S."/>
            <person name="Bunk B."/>
            <person name="Jeske O."/>
            <person name="Meyerdierks A."/>
            <person name="Storesund J.E."/>
            <person name="Kallscheuer N."/>
            <person name="Luecker S."/>
            <person name="Lage O.M."/>
            <person name="Pohl T."/>
            <person name="Merkel B.J."/>
            <person name="Hornburger P."/>
            <person name="Mueller R.-W."/>
            <person name="Bruemmer F."/>
            <person name="Labrenz M."/>
            <person name="Spormann A.M."/>
            <person name="Op den Camp H."/>
            <person name="Overmann J."/>
            <person name="Amann R."/>
            <person name="Jetten M.S.M."/>
            <person name="Mascher T."/>
            <person name="Medema M.H."/>
            <person name="Devos D.P."/>
            <person name="Kaster A.-K."/>
            <person name="Ovreas L."/>
            <person name="Rohde M."/>
            <person name="Galperin M.Y."/>
            <person name="Jogler C."/>
        </authorList>
    </citation>
    <scope>NUCLEOTIDE SEQUENCE [LARGE SCALE GENOMIC DNA]</scope>
    <source>
        <strain evidence="2 3">ElP</strain>
    </source>
</reference>
<sequence precursor="true">MLPIATRPRRLAVALAAALLMAGCTGVTPPGAANFSTVPAKGQVTKGGQPVASGILVFVPVLDGGSDQQATSAVQSGSFALVSGGDKDGAMPGSYRVELQNDLGEPVPGAEKVEVQIPEGGSEGLTVAF</sequence>
<accession>A0A518H1V4</accession>
<dbReference type="EMBL" id="CP036426">
    <property type="protein sequence ID" value="QDV34826.1"/>
    <property type="molecule type" value="Genomic_DNA"/>
</dbReference>
<evidence type="ECO:0000313" key="3">
    <source>
        <dbReference type="Proteomes" id="UP000317835"/>
    </source>
</evidence>
<name>A0A518H1V4_9BACT</name>
<dbReference type="PROSITE" id="PS51257">
    <property type="entry name" value="PROKAR_LIPOPROTEIN"/>
    <property type="match status" value="1"/>
</dbReference>
<proteinExistence type="predicted"/>
<keyword evidence="3" id="KW-1185">Reference proteome</keyword>
<keyword evidence="1" id="KW-0732">Signal</keyword>
<organism evidence="2 3">
    <name type="scientific">Tautonia plasticadhaerens</name>
    <dbReference type="NCBI Taxonomy" id="2527974"/>
    <lineage>
        <taxon>Bacteria</taxon>
        <taxon>Pseudomonadati</taxon>
        <taxon>Planctomycetota</taxon>
        <taxon>Planctomycetia</taxon>
        <taxon>Isosphaerales</taxon>
        <taxon>Isosphaeraceae</taxon>
        <taxon>Tautonia</taxon>
    </lineage>
</organism>
<feature type="signal peptide" evidence="1">
    <location>
        <begin position="1"/>
        <end position="32"/>
    </location>
</feature>
<dbReference type="KEGG" id="tpla:ElP_27230"/>
<evidence type="ECO:0000313" key="2">
    <source>
        <dbReference type="EMBL" id="QDV34826.1"/>
    </source>
</evidence>
<dbReference type="Proteomes" id="UP000317835">
    <property type="component" value="Chromosome"/>
</dbReference>
<feature type="chain" id="PRO_5021823966" description="Carboxypeptidase regulatory-like domain-containing protein" evidence="1">
    <location>
        <begin position="33"/>
        <end position="129"/>
    </location>
</feature>
<dbReference type="RefSeq" id="WP_145270000.1">
    <property type="nucleotide sequence ID" value="NZ_CP036426.1"/>
</dbReference>
<evidence type="ECO:0008006" key="4">
    <source>
        <dbReference type="Google" id="ProtNLM"/>
    </source>
</evidence>